<gene>
    <name evidence="2" type="ORF">GCM10011507_02870</name>
</gene>
<comment type="caution">
    <text evidence="2">The sequence shown here is derived from an EMBL/GenBank/DDBJ whole genome shotgun (WGS) entry which is preliminary data.</text>
</comment>
<accession>A0A916RI18</accession>
<feature type="compositionally biased region" description="Basic residues" evidence="1">
    <location>
        <begin position="1"/>
        <end position="10"/>
    </location>
</feature>
<evidence type="ECO:0000256" key="1">
    <source>
        <dbReference type="SAM" id="MobiDB-lite"/>
    </source>
</evidence>
<protein>
    <submittedName>
        <fullName evidence="2">Uncharacterized protein</fullName>
    </submittedName>
</protein>
<organism evidence="2 3">
    <name type="scientific">Edaphobacter acidisoli</name>
    <dbReference type="NCBI Taxonomy" id="2040573"/>
    <lineage>
        <taxon>Bacteria</taxon>
        <taxon>Pseudomonadati</taxon>
        <taxon>Acidobacteriota</taxon>
        <taxon>Terriglobia</taxon>
        <taxon>Terriglobales</taxon>
        <taxon>Acidobacteriaceae</taxon>
        <taxon>Edaphobacter</taxon>
    </lineage>
</organism>
<reference evidence="2" key="1">
    <citation type="journal article" date="2014" name="Int. J. Syst. Evol. Microbiol.">
        <title>Complete genome sequence of Corynebacterium casei LMG S-19264T (=DSM 44701T), isolated from a smear-ripened cheese.</title>
        <authorList>
            <consortium name="US DOE Joint Genome Institute (JGI-PGF)"/>
            <person name="Walter F."/>
            <person name="Albersmeier A."/>
            <person name="Kalinowski J."/>
            <person name="Ruckert C."/>
        </authorList>
    </citation>
    <scope>NUCLEOTIDE SEQUENCE</scope>
    <source>
        <strain evidence="2">CGMCC 1.15447</strain>
    </source>
</reference>
<dbReference type="AlphaFoldDB" id="A0A916RI18"/>
<name>A0A916RI18_9BACT</name>
<feature type="region of interest" description="Disordered" evidence="1">
    <location>
        <begin position="1"/>
        <end position="34"/>
    </location>
</feature>
<evidence type="ECO:0000313" key="2">
    <source>
        <dbReference type="EMBL" id="GGA55021.1"/>
    </source>
</evidence>
<keyword evidence="3" id="KW-1185">Reference proteome</keyword>
<proteinExistence type="predicted"/>
<dbReference type="Proteomes" id="UP000648801">
    <property type="component" value="Unassembled WGS sequence"/>
</dbReference>
<dbReference type="EMBL" id="BMJB01000001">
    <property type="protein sequence ID" value="GGA55021.1"/>
    <property type="molecule type" value="Genomic_DNA"/>
</dbReference>
<evidence type="ECO:0000313" key="3">
    <source>
        <dbReference type="Proteomes" id="UP000648801"/>
    </source>
</evidence>
<reference evidence="2" key="2">
    <citation type="submission" date="2020-09" db="EMBL/GenBank/DDBJ databases">
        <authorList>
            <person name="Sun Q."/>
            <person name="Zhou Y."/>
        </authorList>
    </citation>
    <scope>NUCLEOTIDE SEQUENCE</scope>
    <source>
        <strain evidence="2">CGMCC 1.15447</strain>
    </source>
</reference>
<sequence length="52" mass="5860">MIPACHRNHPMAKPSLLNGAAHPPNEARSHLSARAQHDYIPSEFRGCFYVDF</sequence>